<organism evidence="1 2">
    <name type="scientific">Blastopirellula marina</name>
    <dbReference type="NCBI Taxonomy" id="124"/>
    <lineage>
        <taxon>Bacteria</taxon>
        <taxon>Pseudomonadati</taxon>
        <taxon>Planctomycetota</taxon>
        <taxon>Planctomycetia</taxon>
        <taxon>Pirellulales</taxon>
        <taxon>Pirellulaceae</taxon>
        <taxon>Blastopirellula</taxon>
    </lineage>
</organism>
<evidence type="ECO:0000313" key="1">
    <source>
        <dbReference type="EMBL" id="PQO34578.1"/>
    </source>
</evidence>
<dbReference type="OrthoDB" id="7061165at2"/>
<proteinExistence type="predicted"/>
<name>A0A2S8FQX1_9BACT</name>
<dbReference type="Proteomes" id="UP000238322">
    <property type="component" value="Unassembled WGS sequence"/>
</dbReference>
<comment type="caution">
    <text evidence="1">The sequence shown here is derived from an EMBL/GenBank/DDBJ whole genome shotgun (WGS) entry which is preliminary data.</text>
</comment>
<dbReference type="RefSeq" id="WP_105330309.1">
    <property type="nucleotide sequence ID" value="NZ_PUHY01000010.1"/>
</dbReference>
<protein>
    <submittedName>
        <fullName evidence="1">Uncharacterized protein</fullName>
    </submittedName>
</protein>
<dbReference type="AlphaFoldDB" id="A0A2S8FQX1"/>
<evidence type="ECO:0000313" key="2">
    <source>
        <dbReference type="Proteomes" id="UP000238322"/>
    </source>
</evidence>
<dbReference type="EMBL" id="PUHY01000010">
    <property type="protein sequence ID" value="PQO34578.1"/>
    <property type="molecule type" value="Genomic_DNA"/>
</dbReference>
<gene>
    <name evidence="1" type="ORF">C5Y83_13780</name>
</gene>
<reference evidence="1 2" key="1">
    <citation type="submission" date="2018-02" db="EMBL/GenBank/DDBJ databases">
        <title>Comparative genomes isolates from brazilian mangrove.</title>
        <authorList>
            <person name="Araujo J.E."/>
            <person name="Taketani R.G."/>
            <person name="Silva M.C.P."/>
            <person name="Loureco M.V."/>
            <person name="Andreote F.D."/>
        </authorList>
    </citation>
    <scope>NUCLEOTIDE SEQUENCE [LARGE SCALE GENOMIC DNA]</scope>
    <source>
        <strain evidence="1 2">Hex-1 MGV</strain>
    </source>
</reference>
<accession>A0A2S8FQX1</accession>
<sequence length="179" mass="20449">MHADNDSTPMHRFFAGITEQTFHSQLGVPDTDLIDYLTGLLTRFIRSDMVFKVRSLTGKPLTEVADMLIEAEARIGAAKRSVHQHVGDFLLFWSGVYPESLARMQRSDRKDHLLNYWAEGKRAYSKASELSAEEESGSEAELLSKLSHEFELCAYGLGEVRREWERRDQQGDSRPIILM</sequence>